<protein>
    <submittedName>
        <fullName evidence="2">Uncharacterized protein</fullName>
    </submittedName>
</protein>
<evidence type="ECO:0000313" key="2">
    <source>
        <dbReference type="EMBL" id="KAK9688382.1"/>
    </source>
</evidence>
<accession>A0AAW1IG15</accession>
<reference evidence="2 3" key="1">
    <citation type="journal article" date="2024" name="BMC Genomics">
        <title>De novo assembly and annotation of Popillia japonica's genome with initial clues to its potential as an invasive pest.</title>
        <authorList>
            <person name="Cucini C."/>
            <person name="Boschi S."/>
            <person name="Funari R."/>
            <person name="Cardaioli E."/>
            <person name="Iannotti N."/>
            <person name="Marturano G."/>
            <person name="Paoli F."/>
            <person name="Bruttini M."/>
            <person name="Carapelli A."/>
            <person name="Frati F."/>
            <person name="Nardi F."/>
        </authorList>
    </citation>
    <scope>NUCLEOTIDE SEQUENCE [LARGE SCALE GENOMIC DNA]</scope>
    <source>
        <strain evidence="2">DMR45628</strain>
    </source>
</reference>
<evidence type="ECO:0000313" key="3">
    <source>
        <dbReference type="Proteomes" id="UP001458880"/>
    </source>
</evidence>
<comment type="caution">
    <text evidence="2">The sequence shown here is derived from an EMBL/GenBank/DDBJ whole genome shotgun (WGS) entry which is preliminary data.</text>
</comment>
<name>A0AAW1IG15_POPJA</name>
<evidence type="ECO:0000256" key="1">
    <source>
        <dbReference type="SAM" id="MobiDB-lite"/>
    </source>
</evidence>
<gene>
    <name evidence="2" type="ORF">QE152_g35587</name>
</gene>
<organism evidence="2 3">
    <name type="scientific">Popillia japonica</name>
    <name type="common">Japanese beetle</name>
    <dbReference type="NCBI Taxonomy" id="7064"/>
    <lineage>
        <taxon>Eukaryota</taxon>
        <taxon>Metazoa</taxon>
        <taxon>Ecdysozoa</taxon>
        <taxon>Arthropoda</taxon>
        <taxon>Hexapoda</taxon>
        <taxon>Insecta</taxon>
        <taxon>Pterygota</taxon>
        <taxon>Neoptera</taxon>
        <taxon>Endopterygota</taxon>
        <taxon>Coleoptera</taxon>
        <taxon>Polyphaga</taxon>
        <taxon>Scarabaeiformia</taxon>
        <taxon>Scarabaeidae</taxon>
        <taxon>Rutelinae</taxon>
        <taxon>Popillia</taxon>
    </lineage>
</organism>
<feature type="region of interest" description="Disordered" evidence="1">
    <location>
        <begin position="39"/>
        <end position="64"/>
    </location>
</feature>
<proteinExistence type="predicted"/>
<feature type="region of interest" description="Disordered" evidence="1">
    <location>
        <begin position="1"/>
        <end position="24"/>
    </location>
</feature>
<keyword evidence="3" id="KW-1185">Reference proteome</keyword>
<dbReference type="AlphaFoldDB" id="A0AAW1IG15"/>
<dbReference type="Proteomes" id="UP001458880">
    <property type="component" value="Unassembled WGS sequence"/>
</dbReference>
<dbReference type="EMBL" id="JASPKY010000593">
    <property type="protein sequence ID" value="KAK9688382.1"/>
    <property type="molecule type" value="Genomic_DNA"/>
</dbReference>
<sequence length="105" mass="11594">MELFGKTPMGGGAPSRLFTGPGPFRLPPARCEAIKKLPTSVGVGDGEGQREAPKIADSGASNDERKLSRGCVDEALKKTKRLPTEKKEERYDYNRIERIIRMMTT</sequence>